<dbReference type="EMBL" id="LAZR01029232">
    <property type="protein sequence ID" value="KKL60197.1"/>
    <property type="molecule type" value="Genomic_DNA"/>
</dbReference>
<dbReference type="PANTHER" id="PTHR10629">
    <property type="entry name" value="CYTOSINE-SPECIFIC METHYLTRANSFERASE"/>
    <property type="match status" value="1"/>
</dbReference>
<dbReference type="Gene3D" id="3.40.50.150">
    <property type="entry name" value="Vaccinia Virus protein VP39"/>
    <property type="match status" value="1"/>
</dbReference>
<reference evidence="5" key="1">
    <citation type="journal article" date="2015" name="Nature">
        <title>Complex archaea that bridge the gap between prokaryotes and eukaryotes.</title>
        <authorList>
            <person name="Spang A."/>
            <person name="Saw J.H."/>
            <person name="Jorgensen S.L."/>
            <person name="Zaremba-Niedzwiedzka K."/>
            <person name="Martijn J."/>
            <person name="Lind A.E."/>
            <person name="van Eijk R."/>
            <person name="Schleper C."/>
            <person name="Guy L."/>
            <person name="Ettema T.J."/>
        </authorList>
    </citation>
    <scope>NUCLEOTIDE SEQUENCE</scope>
</reference>
<keyword evidence="4" id="KW-0949">S-adenosyl-L-methionine</keyword>
<keyword evidence="2" id="KW-0489">Methyltransferase</keyword>
<evidence type="ECO:0000256" key="1">
    <source>
        <dbReference type="ARBA" id="ARBA00011975"/>
    </source>
</evidence>
<dbReference type="PANTHER" id="PTHR10629:SF52">
    <property type="entry name" value="DNA (CYTOSINE-5)-METHYLTRANSFERASE 1"/>
    <property type="match status" value="1"/>
</dbReference>
<dbReference type="GO" id="GO:0032259">
    <property type="term" value="P:methylation"/>
    <property type="evidence" value="ECO:0007669"/>
    <property type="project" value="UniProtKB-KW"/>
</dbReference>
<evidence type="ECO:0000256" key="3">
    <source>
        <dbReference type="ARBA" id="ARBA00022679"/>
    </source>
</evidence>
<dbReference type="PROSITE" id="PS51679">
    <property type="entry name" value="SAM_MT_C5"/>
    <property type="match status" value="1"/>
</dbReference>
<keyword evidence="3" id="KW-0808">Transferase</keyword>
<dbReference type="InterPro" id="IPR050390">
    <property type="entry name" value="C5-Methyltransferase"/>
</dbReference>
<feature type="non-terminal residue" evidence="5">
    <location>
        <position position="1"/>
    </location>
</feature>
<dbReference type="GO" id="GO:0044027">
    <property type="term" value="P:negative regulation of gene expression via chromosomal CpG island methylation"/>
    <property type="evidence" value="ECO:0007669"/>
    <property type="project" value="TreeGrafter"/>
</dbReference>
<name>A0A0F9GAJ4_9ZZZZ</name>
<gene>
    <name evidence="5" type="ORF">LCGC14_2207740</name>
</gene>
<evidence type="ECO:0000256" key="4">
    <source>
        <dbReference type="ARBA" id="ARBA00022691"/>
    </source>
</evidence>
<dbReference type="PRINTS" id="PR00105">
    <property type="entry name" value="C5METTRFRASE"/>
</dbReference>
<dbReference type="GO" id="GO:0003677">
    <property type="term" value="F:DNA binding"/>
    <property type="evidence" value="ECO:0007669"/>
    <property type="project" value="TreeGrafter"/>
</dbReference>
<dbReference type="InterPro" id="IPR001525">
    <property type="entry name" value="C5_MeTfrase"/>
</dbReference>
<dbReference type="Pfam" id="PF00145">
    <property type="entry name" value="DNA_methylase"/>
    <property type="match status" value="1"/>
</dbReference>
<dbReference type="EC" id="2.1.1.37" evidence="1"/>
<dbReference type="NCBIfam" id="TIGR00675">
    <property type="entry name" value="dcm"/>
    <property type="match status" value="1"/>
</dbReference>
<evidence type="ECO:0000313" key="5">
    <source>
        <dbReference type="EMBL" id="KKL60197.1"/>
    </source>
</evidence>
<dbReference type="InterPro" id="IPR029063">
    <property type="entry name" value="SAM-dependent_MTases_sf"/>
</dbReference>
<dbReference type="Gene3D" id="3.90.120.10">
    <property type="entry name" value="DNA Methylase, subunit A, domain 2"/>
    <property type="match status" value="1"/>
</dbReference>
<protein>
    <recommendedName>
        <fullName evidence="1">DNA (cytosine-5-)-methyltransferase</fullName>
        <ecNumber evidence="1">2.1.1.37</ecNumber>
    </recommendedName>
</protein>
<dbReference type="SUPFAM" id="SSF53335">
    <property type="entry name" value="S-adenosyl-L-methionine-dependent methyltransferases"/>
    <property type="match status" value="1"/>
</dbReference>
<evidence type="ECO:0000256" key="2">
    <source>
        <dbReference type="ARBA" id="ARBA00022603"/>
    </source>
</evidence>
<dbReference type="GO" id="GO:0005634">
    <property type="term" value="C:nucleus"/>
    <property type="evidence" value="ECO:0007669"/>
    <property type="project" value="TreeGrafter"/>
</dbReference>
<proteinExistence type="predicted"/>
<accession>A0A0F9GAJ4</accession>
<dbReference type="AlphaFoldDB" id="A0A0F9GAJ4"/>
<organism evidence="5">
    <name type="scientific">marine sediment metagenome</name>
    <dbReference type="NCBI Taxonomy" id="412755"/>
    <lineage>
        <taxon>unclassified sequences</taxon>
        <taxon>metagenomes</taxon>
        <taxon>ecological metagenomes</taxon>
    </lineage>
</organism>
<dbReference type="GO" id="GO:0003886">
    <property type="term" value="F:DNA (cytosine-5-)-methyltransferase activity"/>
    <property type="evidence" value="ECO:0007669"/>
    <property type="project" value="UniProtKB-EC"/>
</dbReference>
<comment type="caution">
    <text evidence="5">The sequence shown here is derived from an EMBL/GenBank/DDBJ whole genome shotgun (WGS) entry which is preliminary data.</text>
</comment>
<sequence>TFAGAGGSCLGYRMAGYRVVWANEVDPHAIATYRVNHPKTHLETGDIRKVTGESLLAQLDQLGIAKGELDILDGSPPCTVFSMAGKRAKKWGVKEEHAGTTQTVDDLFFEYARLVEAVQPRVFIAENVKGLVTGVAKGYFKLILKRLRDCGYNVKARVLDAQWLGVPQSRQRVIFIGVRNDLARKPAFPFPFPYRYSLSEACPGIIGHEYQTAGFKDAVTKEGQPARTITNWNQSGGRGFAIVRRGHGFFPGERRSLDKPASTVLTNTESLGLIERGVSIKGYAIEKEWNKLKEGESSNKYFQLVKASQSKPSPCITSLGGKASRAGVTHPTERRKFSIAELRRICSFPDDFKLAGSYSKQWARLGNSVPPLMMKAIAEVVRDEILLKVKADA</sequence>